<proteinExistence type="predicted"/>
<dbReference type="AlphaFoldDB" id="A0A2S8G1Z1"/>
<dbReference type="InterPro" id="IPR027417">
    <property type="entry name" value="P-loop_NTPase"/>
</dbReference>
<reference evidence="2 3" key="1">
    <citation type="submission" date="2018-02" db="EMBL/GenBank/DDBJ databases">
        <title>Comparative genomes isolates from brazilian mangrove.</title>
        <authorList>
            <person name="Araujo J.E."/>
            <person name="Taketani R.G."/>
            <person name="Silva M.C.P."/>
            <person name="Loureco M.V."/>
            <person name="Andreote F.D."/>
        </authorList>
    </citation>
    <scope>NUCLEOTIDE SEQUENCE [LARGE SCALE GENOMIC DNA]</scope>
    <source>
        <strain evidence="2 3">NAP PRIS-MGV</strain>
    </source>
</reference>
<gene>
    <name evidence="2" type="ORF">C5Y98_10395</name>
</gene>
<dbReference type="Pfam" id="PF12705">
    <property type="entry name" value="PDDEXK_1"/>
    <property type="match status" value="1"/>
</dbReference>
<dbReference type="Proteomes" id="UP000239388">
    <property type="component" value="Unassembled WGS sequence"/>
</dbReference>
<dbReference type="SUPFAM" id="SSF52540">
    <property type="entry name" value="P-loop containing nucleoside triphosphate hydrolases"/>
    <property type="match status" value="1"/>
</dbReference>
<name>A0A2S8G1Z1_9BACT</name>
<evidence type="ECO:0000313" key="3">
    <source>
        <dbReference type="Proteomes" id="UP000239388"/>
    </source>
</evidence>
<dbReference type="InterPro" id="IPR038726">
    <property type="entry name" value="PDDEXK_AddAB-type"/>
</dbReference>
<protein>
    <recommendedName>
        <fullName evidence="1">PD-(D/E)XK endonuclease-like domain-containing protein</fullName>
    </recommendedName>
</protein>
<accession>A0A2S8G1Z1</accession>
<feature type="domain" description="PD-(D/E)XK endonuclease-like" evidence="1">
    <location>
        <begin position="660"/>
        <end position="916"/>
    </location>
</feature>
<organism evidence="2 3">
    <name type="scientific">Blastopirellula marina</name>
    <dbReference type="NCBI Taxonomy" id="124"/>
    <lineage>
        <taxon>Bacteria</taxon>
        <taxon>Pseudomonadati</taxon>
        <taxon>Planctomycetota</taxon>
        <taxon>Planctomycetia</taxon>
        <taxon>Pirellulales</taxon>
        <taxon>Pirellulaceae</taxon>
        <taxon>Blastopirellula</taxon>
    </lineage>
</organism>
<comment type="caution">
    <text evidence="2">The sequence shown here is derived from an EMBL/GenBank/DDBJ whole genome shotgun (WGS) entry which is preliminary data.</text>
</comment>
<dbReference type="EMBL" id="PUIB01000011">
    <property type="protein sequence ID" value="PQO38458.1"/>
    <property type="molecule type" value="Genomic_DNA"/>
</dbReference>
<dbReference type="Gene3D" id="3.90.320.10">
    <property type="match status" value="1"/>
</dbReference>
<evidence type="ECO:0000259" key="1">
    <source>
        <dbReference type="Pfam" id="PF12705"/>
    </source>
</evidence>
<dbReference type="InterPro" id="IPR011604">
    <property type="entry name" value="PDDEXK-like_dom_sf"/>
</dbReference>
<evidence type="ECO:0000313" key="2">
    <source>
        <dbReference type="EMBL" id="PQO38458.1"/>
    </source>
</evidence>
<sequence length="937" mass="105544">MDKIFSTDGQMAISREFLSWDHPILPSAADWLIRTAAVVSSDLPLVDLSSCLVVVPGGLASRRLQEILVQKVEHQGRSLIPPQVITVGLLPEHLYDAKFPFASELTQQFAWGETLRGFSPAELAPLIPQAPEATDFASWRDFGDAVRKVYRELISNAFDFTEVAQKAQTLEGFTEQDRWNVLAKLQAAYLQRLDELQIWDKQSARLYAVKHEECHCEQHIVLLGTVDLNRVTRQMLDQVAQKQGKVTALIGAPDAWKDHFDEHGCLRADAWADEAIDLDWQSIAIVDGPTQQADQAAGTVAQVAREYSAKDMIIGLPEESLLGEVRRIFQQHGLKCRYGPGEPVTGSLPFRLLECVVELSQTHKYQALASAVRHPDLFYYLKFARPGIERLDAWFNDRLPNEVGDKLSDEQLAEAITALAELTSPFATASLPLTSWAEHVRQLLLTIYGERMIDLDSSDNLRIARPLGSINDALAAWSEIPDSFSLPCGAADMLRVLRNQLAASMVPTEHDPDAIEVLGWLELPLMDAPVCIVTSFCDGLIPSSNSADLFLPNTLRKLLGLEDDSLRYARDAYQVQVIQHTRQVASWIVPKRNADGDPLAPSRLLFTGDTDDLPQRVQKFFGTAQPPENRAKAFHQAERDHRQRIPIPLPGGQEMPSWDRFSATRINQYLKCPYRFYLKYVARLQGDDDWATELDGGAFGNLAHDTLQAFGTGDVKDSTDEKRIFEFLSDTLSDVALKRYGKSPLATIKLQIEQLRLRLRAFATGQSWHRQQGWIIKRTEVEIESPYPTIEVDQDEIELEGRIDRIDQNVETGEWAVWDYKTGDSVSDPEKDHQTGPRNEKVWTGVQLPFYRHLVKAVGVRGPVSLGYITLPKLGEEVRFRVARWTEDDLDKADATIVDAIRNIRAGNFFPPADMQYLDEFSRICQDTVLGKWEATR</sequence>